<feature type="signal peptide" evidence="1">
    <location>
        <begin position="1"/>
        <end position="35"/>
    </location>
</feature>
<gene>
    <name evidence="2" type="ORF">ACFOW8_01835</name>
</gene>
<dbReference type="InterPro" id="IPR009003">
    <property type="entry name" value="Peptidase_S1_PA"/>
</dbReference>
<keyword evidence="1" id="KW-0732">Signal</keyword>
<dbReference type="PROSITE" id="PS51318">
    <property type="entry name" value="TAT"/>
    <property type="match status" value="1"/>
</dbReference>
<keyword evidence="3" id="KW-1185">Reference proteome</keyword>
<organism evidence="2 3">
    <name type="scientific">Nocardia rhizosphaerae</name>
    <dbReference type="NCBI Taxonomy" id="1691571"/>
    <lineage>
        <taxon>Bacteria</taxon>
        <taxon>Bacillati</taxon>
        <taxon>Actinomycetota</taxon>
        <taxon>Actinomycetes</taxon>
        <taxon>Mycobacteriales</taxon>
        <taxon>Nocardiaceae</taxon>
        <taxon>Nocardia</taxon>
    </lineage>
</organism>
<proteinExistence type="predicted"/>
<dbReference type="Proteomes" id="UP001595767">
    <property type="component" value="Unassembled WGS sequence"/>
</dbReference>
<dbReference type="InterPro" id="IPR043504">
    <property type="entry name" value="Peptidase_S1_PA_chymotrypsin"/>
</dbReference>
<evidence type="ECO:0000313" key="2">
    <source>
        <dbReference type="EMBL" id="MFC4123665.1"/>
    </source>
</evidence>
<dbReference type="InterPro" id="IPR035070">
    <property type="entry name" value="Streptogrisin_prodomain"/>
</dbReference>
<protein>
    <submittedName>
        <fullName evidence="2">S1 family peptidase</fullName>
    </submittedName>
</protein>
<dbReference type="CDD" id="cd21112">
    <property type="entry name" value="alphaLP-like"/>
    <property type="match status" value="1"/>
</dbReference>
<dbReference type="Gene3D" id="3.30.300.50">
    <property type="match status" value="1"/>
</dbReference>
<name>A0ABV8KZE7_9NOCA</name>
<dbReference type="RefSeq" id="WP_378544424.1">
    <property type="nucleotide sequence ID" value="NZ_JBHSBA010000003.1"/>
</dbReference>
<dbReference type="SUPFAM" id="SSF50494">
    <property type="entry name" value="Trypsin-like serine proteases"/>
    <property type="match status" value="1"/>
</dbReference>
<sequence>MRKLVARRAAVKAASAGFAATVLLAPLLGSGLATAEPAAPAQLPTDALPAELVTAISRDLGMSATEYLDRAARAQQLREYATEFRSANPDTFAGAWLTPEGKAVVAVTDAEAGKLVESAGYQSHLAPISAGGLEGALVQLSQWIAALPREISEPISSVAIDVLNSQLVLNIANSGTGHLLNLPTLIATIKVVLSPGGGGPVEYRPMGGDTYITATKSLHDTSLQGVDVCSFGFSSTDAAGNALNISAGHCNPNVDNGGTAPVYVPNVRDIPNSPEVGSFAKSVLGGPASLDYSVIQLNERAVNGGMDLPRVRGANGTSLAITGTAEPVTGAPVCKTGQSSEFTCGFVSAERVETQLFTAEGVSKTIRGFASTACTLGGDSGGAIVTGTLALGITSGSNAAEAPNCTEANTQLAPFGGTASLGVPIRSILADIEASSGGGLGSGISVRTKPVAG</sequence>
<accession>A0ABV8KZE7</accession>
<dbReference type="Gene3D" id="2.40.10.10">
    <property type="entry name" value="Trypsin-like serine proteases"/>
    <property type="match status" value="2"/>
</dbReference>
<dbReference type="InterPro" id="IPR006311">
    <property type="entry name" value="TAT_signal"/>
</dbReference>
<evidence type="ECO:0000256" key="1">
    <source>
        <dbReference type="SAM" id="SignalP"/>
    </source>
</evidence>
<evidence type="ECO:0000313" key="3">
    <source>
        <dbReference type="Proteomes" id="UP001595767"/>
    </source>
</evidence>
<reference evidence="3" key="1">
    <citation type="journal article" date="2019" name="Int. J. Syst. Evol. Microbiol.">
        <title>The Global Catalogue of Microorganisms (GCM) 10K type strain sequencing project: providing services to taxonomists for standard genome sequencing and annotation.</title>
        <authorList>
            <consortium name="The Broad Institute Genomics Platform"/>
            <consortium name="The Broad Institute Genome Sequencing Center for Infectious Disease"/>
            <person name="Wu L."/>
            <person name="Ma J."/>
        </authorList>
    </citation>
    <scope>NUCLEOTIDE SEQUENCE [LARGE SCALE GENOMIC DNA]</scope>
    <source>
        <strain evidence="3">CGMCC 4.7204</strain>
    </source>
</reference>
<feature type="chain" id="PRO_5046870876" evidence="1">
    <location>
        <begin position="36"/>
        <end position="453"/>
    </location>
</feature>
<comment type="caution">
    <text evidence="2">The sequence shown here is derived from an EMBL/GenBank/DDBJ whole genome shotgun (WGS) entry which is preliminary data.</text>
</comment>
<dbReference type="EMBL" id="JBHSBA010000003">
    <property type="protein sequence ID" value="MFC4123665.1"/>
    <property type="molecule type" value="Genomic_DNA"/>
</dbReference>